<evidence type="ECO:0000313" key="2">
    <source>
        <dbReference type="Proteomes" id="UP000799424"/>
    </source>
</evidence>
<proteinExistence type="predicted"/>
<organism evidence="1 2">
    <name type="scientific">Ophiobolus disseminans</name>
    <dbReference type="NCBI Taxonomy" id="1469910"/>
    <lineage>
        <taxon>Eukaryota</taxon>
        <taxon>Fungi</taxon>
        <taxon>Dikarya</taxon>
        <taxon>Ascomycota</taxon>
        <taxon>Pezizomycotina</taxon>
        <taxon>Dothideomycetes</taxon>
        <taxon>Pleosporomycetidae</taxon>
        <taxon>Pleosporales</taxon>
        <taxon>Pleosporineae</taxon>
        <taxon>Phaeosphaeriaceae</taxon>
        <taxon>Ophiobolus</taxon>
    </lineage>
</organism>
<gene>
    <name evidence="1" type="ORF">CC86DRAFT_191627</name>
</gene>
<evidence type="ECO:0008006" key="3">
    <source>
        <dbReference type="Google" id="ProtNLM"/>
    </source>
</evidence>
<sequence>MDSAKQISPILSPLMRLPTELQLMVYDHVCAETRRKLNFRGSEIYYRDLDVSLLRTSKHIRQEASSILNRRRRTLTPCLTLRLGWPLHIGYTSSYQLVDLSQLLSILVMGHSMSLAKQETTPSTHSLFSEDELARFEENLRVLYPVAKLGTHASDLAVFYHRSIQQFHSSPCVVVRIMLELVEGAYISLVDDFHWIMLGLYESRHALQVKFVLLVKAEHLERCQALAAKVFDSRLTQALWTIELMPSSFDPAVD</sequence>
<dbReference type="Proteomes" id="UP000799424">
    <property type="component" value="Unassembled WGS sequence"/>
</dbReference>
<protein>
    <recommendedName>
        <fullName evidence="3">F-box domain-containing protein</fullName>
    </recommendedName>
</protein>
<evidence type="ECO:0000313" key="1">
    <source>
        <dbReference type="EMBL" id="KAF2828308.1"/>
    </source>
</evidence>
<name>A0A6A7A6A8_9PLEO</name>
<dbReference type="OrthoDB" id="3693566at2759"/>
<accession>A0A6A7A6A8</accession>
<dbReference type="AlphaFoldDB" id="A0A6A7A6A8"/>
<keyword evidence="2" id="KW-1185">Reference proteome</keyword>
<dbReference type="EMBL" id="MU006222">
    <property type="protein sequence ID" value="KAF2828308.1"/>
    <property type="molecule type" value="Genomic_DNA"/>
</dbReference>
<reference evidence="1" key="1">
    <citation type="journal article" date="2020" name="Stud. Mycol.">
        <title>101 Dothideomycetes genomes: a test case for predicting lifestyles and emergence of pathogens.</title>
        <authorList>
            <person name="Haridas S."/>
            <person name="Albert R."/>
            <person name="Binder M."/>
            <person name="Bloem J."/>
            <person name="Labutti K."/>
            <person name="Salamov A."/>
            <person name="Andreopoulos B."/>
            <person name="Baker S."/>
            <person name="Barry K."/>
            <person name="Bills G."/>
            <person name="Bluhm B."/>
            <person name="Cannon C."/>
            <person name="Castanera R."/>
            <person name="Culley D."/>
            <person name="Daum C."/>
            <person name="Ezra D."/>
            <person name="Gonzalez J."/>
            <person name="Henrissat B."/>
            <person name="Kuo A."/>
            <person name="Liang C."/>
            <person name="Lipzen A."/>
            <person name="Lutzoni F."/>
            <person name="Magnuson J."/>
            <person name="Mondo S."/>
            <person name="Nolan M."/>
            <person name="Ohm R."/>
            <person name="Pangilinan J."/>
            <person name="Park H.-J."/>
            <person name="Ramirez L."/>
            <person name="Alfaro M."/>
            <person name="Sun H."/>
            <person name="Tritt A."/>
            <person name="Yoshinaga Y."/>
            <person name="Zwiers L.-H."/>
            <person name="Turgeon B."/>
            <person name="Goodwin S."/>
            <person name="Spatafora J."/>
            <person name="Crous P."/>
            <person name="Grigoriev I."/>
        </authorList>
    </citation>
    <scope>NUCLEOTIDE SEQUENCE</scope>
    <source>
        <strain evidence="1">CBS 113818</strain>
    </source>
</reference>